<protein>
    <submittedName>
        <fullName evidence="2">Uncharacterized protein LOC104768873</fullName>
    </submittedName>
</protein>
<organism evidence="1 2">
    <name type="scientific">Camelina sativa</name>
    <name type="common">False flax</name>
    <name type="synonym">Myagrum sativum</name>
    <dbReference type="NCBI Taxonomy" id="90675"/>
    <lineage>
        <taxon>Eukaryota</taxon>
        <taxon>Viridiplantae</taxon>
        <taxon>Streptophyta</taxon>
        <taxon>Embryophyta</taxon>
        <taxon>Tracheophyta</taxon>
        <taxon>Spermatophyta</taxon>
        <taxon>Magnoliopsida</taxon>
        <taxon>eudicotyledons</taxon>
        <taxon>Gunneridae</taxon>
        <taxon>Pentapetalae</taxon>
        <taxon>rosids</taxon>
        <taxon>malvids</taxon>
        <taxon>Brassicales</taxon>
        <taxon>Brassicaceae</taxon>
        <taxon>Camelineae</taxon>
        <taxon>Camelina</taxon>
    </lineage>
</organism>
<accession>A0ABM0XUL9</accession>
<reference evidence="1" key="1">
    <citation type="journal article" date="2014" name="Nat. Commun.">
        <title>The emerging biofuel crop Camelina sativa retains a highly undifferentiated hexaploid genome structure.</title>
        <authorList>
            <person name="Kagale S."/>
            <person name="Koh C."/>
            <person name="Nixon J."/>
            <person name="Bollina V."/>
            <person name="Clarke W.E."/>
            <person name="Tuteja R."/>
            <person name="Spillane C."/>
            <person name="Robinson S.J."/>
            <person name="Links M.G."/>
            <person name="Clarke C."/>
            <person name="Higgins E.E."/>
            <person name="Huebert T."/>
            <person name="Sharpe A.G."/>
            <person name="Parkin I.A."/>
        </authorList>
    </citation>
    <scope>NUCLEOTIDE SEQUENCE [LARGE SCALE GENOMIC DNA]</scope>
    <source>
        <strain evidence="1">cv. DH55</strain>
    </source>
</reference>
<proteinExistence type="predicted"/>
<name>A0ABM0XUL9_CAMSA</name>
<dbReference type="RefSeq" id="XP_010491250.1">
    <property type="nucleotide sequence ID" value="XM_010492948.2"/>
</dbReference>
<keyword evidence="1" id="KW-1185">Reference proteome</keyword>
<gene>
    <name evidence="2" type="primary">LOC104768873</name>
</gene>
<dbReference type="SUPFAM" id="SSF57850">
    <property type="entry name" value="RING/U-box"/>
    <property type="match status" value="1"/>
</dbReference>
<dbReference type="Proteomes" id="UP000694864">
    <property type="component" value="Chromosome 20"/>
</dbReference>
<sequence length="227" mass="25720">MERTYDLFGAPDTELVEFYPTSIRNSSELRNRGKSVGEIKITGVPFTRIVFHPNQGTDILLDQFVDVERRPAYVRSLTLPRSAMASSQALSQFVLANPPPSSERRLNWGWNTIAAGIADCVDNSQHVVMSPDDIMELHGQEAFGKVYFLKESDGWESPLGINEDIDDVCYLCPDHYYFYTHAACDPTSPFIRLACAHGHGYHKRCILPYLWRMKPAKIPCPSCMMQL</sequence>
<evidence type="ECO:0000313" key="2">
    <source>
        <dbReference type="RefSeq" id="XP_010491250.1"/>
    </source>
</evidence>
<dbReference type="GeneID" id="104768873"/>
<evidence type="ECO:0000313" key="1">
    <source>
        <dbReference type="Proteomes" id="UP000694864"/>
    </source>
</evidence>
<reference evidence="2" key="2">
    <citation type="submission" date="2025-08" db="UniProtKB">
        <authorList>
            <consortium name="RefSeq"/>
        </authorList>
    </citation>
    <scope>IDENTIFICATION</scope>
    <source>
        <tissue evidence="2">Leaf</tissue>
    </source>
</reference>